<dbReference type="SUPFAM" id="SSF51735">
    <property type="entry name" value="NAD(P)-binding Rossmann-fold domains"/>
    <property type="match status" value="1"/>
</dbReference>
<feature type="domain" description="Oxidoreductase DRL-like catalytic" evidence="1">
    <location>
        <begin position="118"/>
        <end position="277"/>
    </location>
</feature>
<dbReference type="CDD" id="cd11616">
    <property type="entry name" value="SAF_DH_OX_like"/>
    <property type="match status" value="1"/>
</dbReference>
<accession>A0A3B0TGQ4</accession>
<proteinExistence type="predicted"/>
<dbReference type="EMBL" id="UOEN01000390">
    <property type="protein sequence ID" value="VAW17825.1"/>
    <property type="molecule type" value="Genomic_DNA"/>
</dbReference>
<dbReference type="InterPro" id="IPR036291">
    <property type="entry name" value="NAD(P)-bd_dom_sf"/>
</dbReference>
<dbReference type="EC" id="1.1.1.3" evidence="2"/>
<name>A0A3B0TGQ4_9ZZZZ</name>
<sequence>MNKNEKIRIGLVGTGFIGKGYVQAVEWQDDIEIVKVLTRRKINECSSFPREDLLTNSMEELIDHSDMIMECSGDIVHATDVIAQAFTANLPVVTMDAEVHVTTGSYFAGKGILTEAEGDQPGCLAAVYEDALSMGFTPLVLGNVKGFQNLNPSLSDMEFWAKKQGLSLPMVTASTDGTKLQFEQALLANGFDTHITQTGLTGIETDHLEKSALELAQLAKQLGAPISDYIIMPNCSARVFLVVEHHVNQKANLEYFKLGKGPFYVLTHNTNLCHLEISKTVRRVRDGRGVLLNNSESPGVSVASVAKEDLKKGTSILTGCGSFELRGSAVNIKENIGHLPIGLVKNCVIKNNVEAGQILTMDDVELPESLA</sequence>
<keyword evidence="2" id="KW-0560">Oxidoreductase</keyword>
<dbReference type="InterPro" id="IPR048423">
    <property type="entry name" value="DRL_cat"/>
</dbReference>
<evidence type="ECO:0000259" key="1">
    <source>
        <dbReference type="Pfam" id="PF21135"/>
    </source>
</evidence>
<gene>
    <name evidence="2" type="ORF">MNBD_BACTEROID05-613</name>
</gene>
<feature type="non-terminal residue" evidence="2">
    <location>
        <position position="371"/>
    </location>
</feature>
<evidence type="ECO:0000313" key="2">
    <source>
        <dbReference type="EMBL" id="VAW17825.1"/>
    </source>
</evidence>
<dbReference type="PANTHER" id="PTHR37850:SF1">
    <property type="entry name" value="SAF DOMAIN PROTEIN"/>
    <property type="match status" value="1"/>
</dbReference>
<dbReference type="Pfam" id="PF21135">
    <property type="entry name" value="DRL_cat"/>
    <property type="match status" value="1"/>
</dbReference>
<dbReference type="GO" id="GO:0004412">
    <property type="term" value="F:homoserine dehydrogenase activity"/>
    <property type="evidence" value="ECO:0007669"/>
    <property type="project" value="UniProtKB-EC"/>
</dbReference>
<dbReference type="AlphaFoldDB" id="A0A3B0TGQ4"/>
<dbReference type="PANTHER" id="PTHR37850">
    <property type="entry name" value="STRU PROTEIN"/>
    <property type="match status" value="1"/>
</dbReference>
<protein>
    <submittedName>
        <fullName evidence="2">Homoserine dehydrogenase</fullName>
        <ecNumber evidence="2">1.1.1.3</ecNumber>
    </submittedName>
</protein>
<dbReference type="Gene3D" id="3.40.50.720">
    <property type="entry name" value="NAD(P)-binding Rossmann-like Domain"/>
    <property type="match status" value="1"/>
</dbReference>
<organism evidence="2">
    <name type="scientific">hydrothermal vent metagenome</name>
    <dbReference type="NCBI Taxonomy" id="652676"/>
    <lineage>
        <taxon>unclassified sequences</taxon>
        <taxon>metagenomes</taxon>
        <taxon>ecological metagenomes</taxon>
    </lineage>
</organism>
<reference evidence="2" key="1">
    <citation type="submission" date="2018-06" db="EMBL/GenBank/DDBJ databases">
        <authorList>
            <person name="Zhirakovskaya E."/>
        </authorList>
    </citation>
    <scope>NUCLEOTIDE SEQUENCE</scope>
</reference>